<dbReference type="CDD" id="cd18793">
    <property type="entry name" value="SF2_C_SNF"/>
    <property type="match status" value="1"/>
</dbReference>
<evidence type="ECO:0000259" key="11">
    <source>
        <dbReference type="PROSITE" id="PS51194"/>
    </source>
</evidence>
<dbReference type="InterPro" id="IPR027417">
    <property type="entry name" value="P-loop_NTPase"/>
</dbReference>
<feature type="compositionally biased region" description="Low complexity" evidence="9">
    <location>
        <begin position="1120"/>
        <end position="1131"/>
    </location>
</feature>
<keyword evidence="3" id="KW-0547">Nucleotide-binding</keyword>
<evidence type="ECO:0000256" key="9">
    <source>
        <dbReference type="SAM" id="MobiDB-lite"/>
    </source>
</evidence>
<feature type="compositionally biased region" description="Basic residues" evidence="9">
    <location>
        <begin position="181"/>
        <end position="191"/>
    </location>
</feature>
<keyword evidence="5" id="KW-0347">Helicase</keyword>
<feature type="region of interest" description="Disordered" evidence="9">
    <location>
        <begin position="1055"/>
        <end position="1272"/>
    </location>
</feature>
<dbReference type="PROSITE" id="PS51194">
    <property type="entry name" value="HELICASE_CTER"/>
    <property type="match status" value="1"/>
</dbReference>
<dbReference type="SMART" id="SM00490">
    <property type="entry name" value="HELICc"/>
    <property type="match status" value="1"/>
</dbReference>
<keyword evidence="7" id="KW-0238">DNA-binding</keyword>
<dbReference type="GO" id="GO:0004386">
    <property type="term" value="F:helicase activity"/>
    <property type="evidence" value="ECO:0007669"/>
    <property type="project" value="UniProtKB-KW"/>
</dbReference>
<evidence type="ECO:0000256" key="4">
    <source>
        <dbReference type="ARBA" id="ARBA00022801"/>
    </source>
</evidence>
<dbReference type="GO" id="GO:0005634">
    <property type="term" value="C:nucleus"/>
    <property type="evidence" value="ECO:0007669"/>
    <property type="project" value="UniProtKB-SubCell"/>
</dbReference>
<dbReference type="InterPro" id="IPR000330">
    <property type="entry name" value="SNF2_N"/>
</dbReference>
<dbReference type="PANTHER" id="PTHR45797:SF1">
    <property type="entry name" value="HELICASE ARIP4"/>
    <property type="match status" value="1"/>
</dbReference>
<evidence type="ECO:0000313" key="12">
    <source>
        <dbReference type="EMBL" id="KAJ3053703.1"/>
    </source>
</evidence>
<evidence type="ECO:0000256" key="3">
    <source>
        <dbReference type="ARBA" id="ARBA00022741"/>
    </source>
</evidence>
<feature type="region of interest" description="Disordered" evidence="9">
    <location>
        <begin position="614"/>
        <end position="681"/>
    </location>
</feature>
<feature type="compositionally biased region" description="Polar residues" evidence="9">
    <location>
        <begin position="1083"/>
        <end position="1119"/>
    </location>
</feature>
<evidence type="ECO:0000313" key="13">
    <source>
        <dbReference type="Proteomes" id="UP001212841"/>
    </source>
</evidence>
<organism evidence="12 13">
    <name type="scientific">Rhizophlyctis rosea</name>
    <dbReference type="NCBI Taxonomy" id="64517"/>
    <lineage>
        <taxon>Eukaryota</taxon>
        <taxon>Fungi</taxon>
        <taxon>Fungi incertae sedis</taxon>
        <taxon>Chytridiomycota</taxon>
        <taxon>Chytridiomycota incertae sedis</taxon>
        <taxon>Chytridiomycetes</taxon>
        <taxon>Rhizophlyctidales</taxon>
        <taxon>Rhizophlyctidaceae</taxon>
        <taxon>Rhizophlyctis</taxon>
    </lineage>
</organism>
<dbReference type="InterPro" id="IPR044574">
    <property type="entry name" value="ARIP4-like"/>
</dbReference>
<evidence type="ECO:0000256" key="7">
    <source>
        <dbReference type="ARBA" id="ARBA00023125"/>
    </source>
</evidence>
<comment type="similarity">
    <text evidence="2">Belongs to the SNF2/RAD54 helicase family.</text>
</comment>
<feature type="compositionally biased region" description="Pro residues" evidence="9">
    <location>
        <begin position="1055"/>
        <end position="1073"/>
    </location>
</feature>
<gene>
    <name evidence="12" type="ORF">HK097_003591</name>
</gene>
<comment type="caution">
    <text evidence="12">The sequence shown here is derived from an EMBL/GenBank/DDBJ whole genome shotgun (WGS) entry which is preliminary data.</text>
</comment>
<dbReference type="PANTHER" id="PTHR45797">
    <property type="entry name" value="RAD54-LIKE"/>
    <property type="match status" value="1"/>
</dbReference>
<name>A0AAD5X3S8_9FUNG</name>
<dbReference type="InterPro" id="IPR001650">
    <property type="entry name" value="Helicase_C-like"/>
</dbReference>
<dbReference type="AlphaFoldDB" id="A0AAD5X3S8"/>
<reference evidence="12" key="1">
    <citation type="submission" date="2020-05" db="EMBL/GenBank/DDBJ databases">
        <title>Phylogenomic resolution of chytrid fungi.</title>
        <authorList>
            <person name="Stajich J.E."/>
            <person name="Amses K."/>
            <person name="Simmons R."/>
            <person name="Seto K."/>
            <person name="Myers J."/>
            <person name="Bonds A."/>
            <person name="Quandt C.A."/>
            <person name="Barry K."/>
            <person name="Liu P."/>
            <person name="Grigoriev I."/>
            <person name="Longcore J.E."/>
            <person name="James T.Y."/>
        </authorList>
    </citation>
    <scope>NUCLEOTIDE SEQUENCE</scope>
    <source>
        <strain evidence="12">JEL0318</strain>
    </source>
</reference>
<dbReference type="EMBL" id="JADGJD010000186">
    <property type="protein sequence ID" value="KAJ3053703.1"/>
    <property type="molecule type" value="Genomic_DNA"/>
</dbReference>
<dbReference type="GO" id="GO:0005524">
    <property type="term" value="F:ATP binding"/>
    <property type="evidence" value="ECO:0007669"/>
    <property type="project" value="UniProtKB-KW"/>
</dbReference>
<dbReference type="GO" id="GO:0016887">
    <property type="term" value="F:ATP hydrolysis activity"/>
    <property type="evidence" value="ECO:0007669"/>
    <property type="project" value="InterPro"/>
</dbReference>
<feature type="compositionally biased region" description="Polar residues" evidence="9">
    <location>
        <begin position="1135"/>
        <end position="1149"/>
    </location>
</feature>
<comment type="subcellular location">
    <subcellularLocation>
        <location evidence="1">Nucleus</location>
    </subcellularLocation>
</comment>
<proteinExistence type="inferred from homology"/>
<feature type="domain" description="Helicase C-terminal" evidence="11">
    <location>
        <begin position="704"/>
        <end position="858"/>
    </location>
</feature>
<dbReference type="Gene3D" id="3.40.50.10810">
    <property type="entry name" value="Tandem AAA-ATPase domain"/>
    <property type="match status" value="1"/>
</dbReference>
<accession>A0AAD5X3S8</accession>
<dbReference type="Pfam" id="PF00271">
    <property type="entry name" value="Helicase_C"/>
    <property type="match status" value="1"/>
</dbReference>
<evidence type="ECO:0000256" key="8">
    <source>
        <dbReference type="ARBA" id="ARBA00023242"/>
    </source>
</evidence>
<keyword evidence="6" id="KW-0067">ATP-binding</keyword>
<protein>
    <submittedName>
        <fullName evidence="12">Uncharacterized protein</fullName>
    </submittedName>
</protein>
<dbReference type="InterPro" id="IPR014001">
    <property type="entry name" value="Helicase_ATP-bd"/>
</dbReference>
<keyword evidence="4" id="KW-0378">Hydrolase</keyword>
<dbReference type="PROSITE" id="PS51192">
    <property type="entry name" value="HELICASE_ATP_BIND_1"/>
    <property type="match status" value="1"/>
</dbReference>
<dbReference type="Gene3D" id="3.40.50.300">
    <property type="entry name" value="P-loop containing nucleotide triphosphate hydrolases"/>
    <property type="match status" value="1"/>
</dbReference>
<evidence type="ECO:0000256" key="6">
    <source>
        <dbReference type="ARBA" id="ARBA00022840"/>
    </source>
</evidence>
<dbReference type="SUPFAM" id="SSF52540">
    <property type="entry name" value="P-loop containing nucleoside triphosphate hydrolases"/>
    <property type="match status" value="2"/>
</dbReference>
<dbReference type="InterPro" id="IPR049730">
    <property type="entry name" value="SNF2/RAD54-like_C"/>
</dbReference>
<feature type="compositionally biased region" description="Basic and acidic residues" evidence="9">
    <location>
        <begin position="206"/>
        <end position="221"/>
    </location>
</feature>
<evidence type="ECO:0000256" key="5">
    <source>
        <dbReference type="ARBA" id="ARBA00022806"/>
    </source>
</evidence>
<evidence type="ECO:0000256" key="2">
    <source>
        <dbReference type="ARBA" id="ARBA00007025"/>
    </source>
</evidence>
<dbReference type="GO" id="GO:0003677">
    <property type="term" value="F:DNA binding"/>
    <property type="evidence" value="ECO:0007669"/>
    <property type="project" value="UniProtKB-KW"/>
</dbReference>
<feature type="compositionally biased region" description="Basic and acidic residues" evidence="9">
    <location>
        <begin position="616"/>
        <end position="629"/>
    </location>
</feature>
<evidence type="ECO:0000256" key="1">
    <source>
        <dbReference type="ARBA" id="ARBA00004123"/>
    </source>
</evidence>
<keyword evidence="8" id="KW-0539">Nucleus</keyword>
<dbReference type="InterPro" id="IPR038718">
    <property type="entry name" value="SNF2-like_sf"/>
</dbReference>
<dbReference type="Pfam" id="PF00176">
    <property type="entry name" value="SNF2-rel_dom"/>
    <property type="match status" value="1"/>
</dbReference>
<dbReference type="Proteomes" id="UP001212841">
    <property type="component" value="Unassembled WGS sequence"/>
</dbReference>
<keyword evidence="13" id="KW-1185">Reference proteome</keyword>
<evidence type="ECO:0000259" key="10">
    <source>
        <dbReference type="PROSITE" id="PS51192"/>
    </source>
</evidence>
<feature type="domain" description="Helicase ATP-binding" evidence="10">
    <location>
        <begin position="297"/>
        <end position="495"/>
    </location>
</feature>
<dbReference type="SMART" id="SM00487">
    <property type="entry name" value="DEXDc"/>
    <property type="match status" value="1"/>
</dbReference>
<feature type="region of interest" description="Disordered" evidence="9">
    <location>
        <begin position="160"/>
        <end position="221"/>
    </location>
</feature>
<sequence length="1272" mass="140641">MNELRSYHDQLITQPPRRGAWKKHETTAELMQTPNLKDRQAQQQFLRWRLEQLGRDFAERAAEGADGMFWEAVREVFGDGKRGGVRRKLNVREEKEVRELVERGKTHKCNFCNWSWLAQFGDECPRCAQKKKDSGLHDDFDNNESVIYVSDNDISKDATDSRYGTFADSPPPSTSSQLSGSRKKKKKRKFVPAKEESEQTLTMRQGRKEQQEEIDRRAREQLAEEEEQEVLLMSGRVGSGIDGNREEKKIIVNLGHDEGVEHILLGREFAWKVRPHQIEGIRFMWKNLIMMKHDDRGGNGPRHAGCILAHAMGLGKTMQVIALLCVLREEVRKNSTAIPEHLLANRVLIIVPPALINNWQQEITQWDRDGSLVVHDLPDTFWRRRYKAVEKWYNEGGVFLIGYEMFLSLCKRGATAKDALQPETLGEKEERVVRQWLMEGPSLVVCDEGHRLKGLNQTAVMVNQIVTPSRICLTGYPLQNNLIEYWAMVNFVAPGYLGDMQEYKNAYAIPITQGGFSDSDEMSVTQAKRCMWLLQEVLKDVVMRKDNHPLKEDIPTKTEFQIICRLAPMQRELYNAYLDSFNTDEKSNYNSILARKSAMSRICNHPWAYRQPTLDQTRKLKEKLRKESAADGAYEPGKETPRKGSNGGGPVESPDAAIPDAPSVLEEEGSDQEAERIQGATVNPPLKDVFSKFPDVTALEHSGKMEVMMLLVREAIKRKEKTLVFTRNLDTLDYMKMKMDEAGISSVVIKGDVKTSSRQALVENFSVKGNIPVFLISTRSGSVGTNLQAASRVILIDLGWNPSEDEQAIGRAYRYGQKKPVFVYRLMMGDTMEITLRKNNDFKVALAKDVVDQKNTLKLFTKNQMKHYFTRPPETQEWGMTAGDEDVIRKSEDEVMVAVCQQLKSHLIRIDPHEVQHIDEIVTETERIERGKLLEEEKLVISGKRKRIRVVPEKPVAEGNVQANVQAHMQLNLPVGAISSLGTPGGSMVNADFLQAFYRLATPGAVGQGPSRPVVVNQSVGALPVANESAPTAGMVVGAAGVAAHATPWPPSYPMPVTPQLPSHAPSPHPFGPSTPTVGPLTENATQGPSVTVNAASTQSSVSTAPAASNMLDGSTSMDGPSGVGVRSSGGTKQGGSPSSGKQKTQSGSEKLAVVGAISSNPSVPKPPLVWDNVQPSQQPVVPPRPRKTSIPANAAPATPAVRKHSNVQSANTPVISPAPTPRANASRQGTPGVVAAQSQPQATVGAVGKPVTPGCKGAGREDDPIMVDDDD</sequence>